<comment type="subcellular location">
    <subcellularLocation>
        <location evidence="1">Cytoplasm</location>
    </subcellularLocation>
</comment>
<evidence type="ECO:0000256" key="9">
    <source>
        <dbReference type="ARBA" id="ARBA00022842"/>
    </source>
</evidence>
<dbReference type="FunFam" id="3.40.50.261:FF:000003">
    <property type="entry name" value="ATP-citrate synthase subunit"/>
    <property type="match status" value="1"/>
</dbReference>
<gene>
    <name evidence="12" type="ORF">BSAL_10440</name>
</gene>
<dbReference type="InterPro" id="IPR016102">
    <property type="entry name" value="Succinyl-CoA_synth-like"/>
</dbReference>
<dbReference type="Pfam" id="PF00285">
    <property type="entry name" value="Citrate_synt"/>
    <property type="match status" value="1"/>
</dbReference>
<dbReference type="InterPro" id="IPR016142">
    <property type="entry name" value="Citrate_synth-like_lrg_a-sub"/>
</dbReference>
<dbReference type="EC" id="2.3.3.8" evidence="2"/>
<evidence type="ECO:0000313" key="12">
    <source>
        <dbReference type="EMBL" id="CUG87501.1"/>
    </source>
</evidence>
<evidence type="ECO:0000256" key="1">
    <source>
        <dbReference type="ARBA" id="ARBA00004496"/>
    </source>
</evidence>
<evidence type="ECO:0000256" key="4">
    <source>
        <dbReference type="ARBA" id="ARBA00022516"/>
    </source>
</evidence>
<dbReference type="GO" id="GO:0005829">
    <property type="term" value="C:cytosol"/>
    <property type="evidence" value="ECO:0007669"/>
    <property type="project" value="TreeGrafter"/>
</dbReference>
<keyword evidence="9" id="KW-0460">Magnesium</keyword>
<keyword evidence="7" id="KW-0547">Nucleotide-binding</keyword>
<dbReference type="InterPro" id="IPR002020">
    <property type="entry name" value="Citrate_synthase"/>
</dbReference>
<reference evidence="13" key="1">
    <citation type="submission" date="2015-09" db="EMBL/GenBank/DDBJ databases">
        <authorList>
            <consortium name="Pathogen Informatics"/>
        </authorList>
    </citation>
    <scope>NUCLEOTIDE SEQUENCE [LARGE SCALE GENOMIC DNA]</scope>
    <source>
        <strain evidence="13">Lake Konstanz</strain>
    </source>
</reference>
<proteinExistence type="predicted"/>
<keyword evidence="8" id="KW-0067">ATP-binding</keyword>
<evidence type="ECO:0000256" key="3">
    <source>
        <dbReference type="ARBA" id="ARBA00022490"/>
    </source>
</evidence>
<dbReference type="CDD" id="cd06100">
    <property type="entry name" value="CCL_ACL-C"/>
    <property type="match status" value="1"/>
</dbReference>
<dbReference type="VEuPathDB" id="TriTrypDB:BSAL_10440"/>
<accession>A0A0S4J8C6</accession>
<dbReference type="InterPro" id="IPR033847">
    <property type="entry name" value="Citrt_syn/SCS-alpha_CS"/>
</dbReference>
<keyword evidence="5" id="KW-0808">Transferase</keyword>
<dbReference type="PANTHER" id="PTHR23118">
    <property type="entry name" value="ATP-CITRATE SYNTHASE"/>
    <property type="match status" value="1"/>
</dbReference>
<keyword evidence="12" id="KW-0456">Lyase</keyword>
<dbReference type="GO" id="GO:0046872">
    <property type="term" value="F:metal ion binding"/>
    <property type="evidence" value="ECO:0007669"/>
    <property type="project" value="UniProtKB-KW"/>
</dbReference>
<dbReference type="InterPro" id="IPR036291">
    <property type="entry name" value="NAD(P)-bd_dom_sf"/>
</dbReference>
<dbReference type="EMBL" id="CYKH01001529">
    <property type="protein sequence ID" value="CUG87501.1"/>
    <property type="molecule type" value="Genomic_DNA"/>
</dbReference>
<dbReference type="GO" id="GO:0005524">
    <property type="term" value="F:ATP binding"/>
    <property type="evidence" value="ECO:0007669"/>
    <property type="project" value="UniProtKB-KW"/>
</dbReference>
<dbReference type="Proteomes" id="UP000051952">
    <property type="component" value="Unassembled WGS sequence"/>
</dbReference>
<keyword evidence="4" id="KW-0444">Lipid biosynthesis</keyword>
<dbReference type="GO" id="GO:0006633">
    <property type="term" value="P:fatty acid biosynthetic process"/>
    <property type="evidence" value="ECO:0007669"/>
    <property type="project" value="TreeGrafter"/>
</dbReference>
<dbReference type="Pfam" id="PF00549">
    <property type="entry name" value="Ligase_CoA"/>
    <property type="match status" value="1"/>
</dbReference>
<dbReference type="OMA" id="HMLRYQA"/>
<dbReference type="GO" id="GO:0006085">
    <property type="term" value="P:acetyl-CoA biosynthetic process"/>
    <property type="evidence" value="ECO:0007669"/>
    <property type="project" value="TreeGrafter"/>
</dbReference>
<dbReference type="InterPro" id="IPR036969">
    <property type="entry name" value="Citrate_synthase_sf"/>
</dbReference>
<dbReference type="AlphaFoldDB" id="A0A0S4J8C6"/>
<dbReference type="Gene3D" id="3.40.50.261">
    <property type="entry name" value="Succinyl-CoA synthetase domains"/>
    <property type="match status" value="1"/>
</dbReference>
<dbReference type="GO" id="GO:0003878">
    <property type="term" value="F:ATP citrate synthase activity"/>
    <property type="evidence" value="ECO:0007669"/>
    <property type="project" value="UniProtKB-EC"/>
</dbReference>
<sequence length="658" mass="71820">MSLVIVKIYWLVNQFLKSVKNRRRKTGPLCSQNDKTLKAAEEMTSYPNLFSRATQALIFNYKIVTVQRMLDFDYVVCRETPSVVGLVKPGGSGFEKVFWGKKEILMPIYGTLEEASVQHPQASVVVNFASARSATAATFEALQQPNIHTVVVIAEGVPESDVRRLIKKSKELGKTIIGPATVGGLQAGAFRIGDTAGTIENIVACGMYRPGSVALTSKSGGMSSELYNVVSRHTDGVYEGIAIGGDTFACTTLADTVRRFNLIDQIKVIVVLGELGGADEYDICEMLKKGEVTKPVCAWVSGTCATMFKTEVQFGHAGAKSGSAAVSAQAKNDAFRAAGAHVPQSFDAFGELIGKVFRETTNQPEFVAGGSSPRPVLGYPTAQEVSQRMFDFKTRKRTNIISTISDERGDEPKYCGVAISELVQQQADLGEVISLLWFKKRIPRWASKFLELCITLTADHGPCVSGAHNTIVAARAGKDLVSCVCSGLLTIGPRFGGAIDEAGQLWYRGINQNIPPYDLVESMKKLGKPISGIGHRVKSIHNPDRRVQLLKEYAQVHFPDTKFLQYALEVEKITTQKGASLILNVDGCIGALFLDAVVNSGQFTTKEVDELLEIGTLNGLFVLARTVGLIGHSYDQKRLKQNLYRHPWEDVMYANDEE</sequence>
<evidence type="ECO:0000259" key="11">
    <source>
        <dbReference type="Pfam" id="PF00549"/>
    </source>
</evidence>
<keyword evidence="10" id="KW-0443">Lipid metabolism</keyword>
<protein>
    <recommendedName>
        <fullName evidence="2">ATP citrate synthase</fullName>
        <ecNumber evidence="2">2.3.3.8</ecNumber>
    </recommendedName>
</protein>
<evidence type="ECO:0000313" key="13">
    <source>
        <dbReference type="Proteomes" id="UP000051952"/>
    </source>
</evidence>
<dbReference type="GO" id="GO:0016829">
    <property type="term" value="F:lyase activity"/>
    <property type="evidence" value="ECO:0007669"/>
    <property type="project" value="UniProtKB-KW"/>
</dbReference>
<dbReference type="PROSITE" id="PS01216">
    <property type="entry name" value="SUCCINYL_COA_LIG_1"/>
    <property type="match status" value="1"/>
</dbReference>
<dbReference type="Gene3D" id="1.10.230.10">
    <property type="entry name" value="Cytochrome P450-Terp, domain 2"/>
    <property type="match status" value="1"/>
</dbReference>
<dbReference type="InterPro" id="IPR017440">
    <property type="entry name" value="Cit_synth/succinyl-CoA_lig_AS"/>
</dbReference>
<dbReference type="PROSITE" id="PS00399">
    <property type="entry name" value="SUCCINYL_COA_LIG_2"/>
    <property type="match status" value="1"/>
</dbReference>
<dbReference type="PANTHER" id="PTHR23118:SF42">
    <property type="entry name" value="ATP-CITRATE SYNTHASE"/>
    <property type="match status" value="1"/>
</dbReference>
<dbReference type="Gene3D" id="1.10.580.10">
    <property type="entry name" value="Citrate Synthase, domain 1"/>
    <property type="match status" value="1"/>
</dbReference>
<dbReference type="SUPFAM" id="SSF48256">
    <property type="entry name" value="Citrate synthase"/>
    <property type="match status" value="1"/>
</dbReference>
<dbReference type="Gene3D" id="3.40.50.720">
    <property type="entry name" value="NAD(P)-binding Rossmann-like Domain"/>
    <property type="match status" value="1"/>
</dbReference>
<feature type="domain" description="ATP-citrate synthase/succinyl-CoA ligase C-terminal" evidence="11">
    <location>
        <begin position="217"/>
        <end position="339"/>
    </location>
</feature>
<name>A0A0S4J8C6_BODSA</name>
<keyword evidence="6" id="KW-0479">Metal-binding</keyword>
<dbReference type="InterPro" id="IPR005811">
    <property type="entry name" value="SUCC_ACL_C"/>
</dbReference>
<evidence type="ECO:0000256" key="6">
    <source>
        <dbReference type="ARBA" id="ARBA00022723"/>
    </source>
</evidence>
<organism evidence="12 13">
    <name type="scientific">Bodo saltans</name>
    <name type="common">Flagellated protozoan</name>
    <dbReference type="NCBI Taxonomy" id="75058"/>
    <lineage>
        <taxon>Eukaryota</taxon>
        <taxon>Discoba</taxon>
        <taxon>Euglenozoa</taxon>
        <taxon>Kinetoplastea</taxon>
        <taxon>Metakinetoplastina</taxon>
        <taxon>Eubodonida</taxon>
        <taxon>Bodonidae</taxon>
        <taxon>Bodo</taxon>
    </lineage>
</organism>
<evidence type="ECO:0000256" key="5">
    <source>
        <dbReference type="ARBA" id="ARBA00022679"/>
    </source>
</evidence>
<keyword evidence="13" id="KW-1185">Reference proteome</keyword>
<evidence type="ECO:0000256" key="7">
    <source>
        <dbReference type="ARBA" id="ARBA00022741"/>
    </source>
</evidence>
<evidence type="ECO:0000256" key="2">
    <source>
        <dbReference type="ARBA" id="ARBA00012639"/>
    </source>
</evidence>
<keyword evidence="3" id="KW-0963">Cytoplasm</keyword>
<evidence type="ECO:0000256" key="10">
    <source>
        <dbReference type="ARBA" id="ARBA00023098"/>
    </source>
</evidence>
<dbReference type="OrthoDB" id="3261737at2759"/>
<evidence type="ECO:0000256" key="8">
    <source>
        <dbReference type="ARBA" id="ARBA00022840"/>
    </source>
</evidence>
<dbReference type="InterPro" id="IPR016143">
    <property type="entry name" value="Citrate_synth-like_sm_a-sub"/>
</dbReference>
<dbReference type="SUPFAM" id="SSF51735">
    <property type="entry name" value="NAD(P)-binding Rossmann-fold domains"/>
    <property type="match status" value="1"/>
</dbReference>